<accession>A0A9D2HNK3</accession>
<sequence length="124" mass="13220">MTLLFMTAKFRLCPYGQCFTSAWNFLSSRSTCTHLSHCIPAHDGATLCAAPGGNGGGDCPSPARLRLRFRRTFRPASVMPNKAAVEAAGGALQESGKEEAPGVPGNSSEDFIFQRIDGVKCEIP</sequence>
<dbReference type="AlphaFoldDB" id="A0A9D2HNK3"/>
<feature type="region of interest" description="Disordered" evidence="1">
    <location>
        <begin position="87"/>
        <end position="109"/>
    </location>
</feature>
<organism evidence="2 3">
    <name type="scientific">Candidatus Desulfovibrio intestinavium</name>
    <dbReference type="NCBI Taxonomy" id="2838534"/>
    <lineage>
        <taxon>Bacteria</taxon>
        <taxon>Pseudomonadati</taxon>
        <taxon>Thermodesulfobacteriota</taxon>
        <taxon>Desulfovibrionia</taxon>
        <taxon>Desulfovibrionales</taxon>
        <taxon>Desulfovibrionaceae</taxon>
        <taxon>Desulfovibrio</taxon>
    </lineage>
</organism>
<proteinExistence type="predicted"/>
<evidence type="ECO:0000256" key="1">
    <source>
        <dbReference type="SAM" id="MobiDB-lite"/>
    </source>
</evidence>
<evidence type="ECO:0000313" key="3">
    <source>
        <dbReference type="Proteomes" id="UP000823821"/>
    </source>
</evidence>
<reference evidence="2" key="2">
    <citation type="submission" date="2021-04" db="EMBL/GenBank/DDBJ databases">
        <authorList>
            <person name="Gilroy R."/>
        </authorList>
    </citation>
    <scope>NUCLEOTIDE SEQUENCE</scope>
    <source>
        <strain evidence="2">5032</strain>
    </source>
</reference>
<gene>
    <name evidence="2" type="ORF">H9784_07100</name>
</gene>
<dbReference type="EMBL" id="DWZD01000040">
    <property type="protein sequence ID" value="HJA79315.1"/>
    <property type="molecule type" value="Genomic_DNA"/>
</dbReference>
<reference evidence="2" key="1">
    <citation type="journal article" date="2021" name="PeerJ">
        <title>Extensive microbial diversity within the chicken gut microbiome revealed by metagenomics and culture.</title>
        <authorList>
            <person name="Gilroy R."/>
            <person name="Ravi A."/>
            <person name="Getino M."/>
            <person name="Pursley I."/>
            <person name="Horton D.L."/>
            <person name="Alikhan N.F."/>
            <person name="Baker D."/>
            <person name="Gharbi K."/>
            <person name="Hall N."/>
            <person name="Watson M."/>
            <person name="Adriaenssens E.M."/>
            <person name="Foster-Nyarko E."/>
            <person name="Jarju S."/>
            <person name="Secka A."/>
            <person name="Antonio M."/>
            <person name="Oren A."/>
            <person name="Chaudhuri R.R."/>
            <person name="La Ragione R."/>
            <person name="Hildebrand F."/>
            <person name="Pallen M.J."/>
        </authorList>
    </citation>
    <scope>NUCLEOTIDE SEQUENCE</scope>
    <source>
        <strain evidence="2">5032</strain>
    </source>
</reference>
<comment type="caution">
    <text evidence="2">The sequence shown here is derived from an EMBL/GenBank/DDBJ whole genome shotgun (WGS) entry which is preliminary data.</text>
</comment>
<protein>
    <submittedName>
        <fullName evidence="2">Uncharacterized protein</fullName>
    </submittedName>
</protein>
<dbReference type="Proteomes" id="UP000823821">
    <property type="component" value="Unassembled WGS sequence"/>
</dbReference>
<evidence type="ECO:0000313" key="2">
    <source>
        <dbReference type="EMBL" id="HJA79315.1"/>
    </source>
</evidence>
<name>A0A9D2HNK3_9BACT</name>